<reference evidence="4" key="1">
    <citation type="journal article" date="2019" name="Int. J. Syst. Evol. Microbiol.">
        <title>The Global Catalogue of Microorganisms (GCM) 10K type strain sequencing project: providing services to taxonomists for standard genome sequencing and annotation.</title>
        <authorList>
            <consortium name="The Broad Institute Genomics Platform"/>
            <consortium name="The Broad Institute Genome Sequencing Center for Infectious Disease"/>
            <person name="Wu L."/>
            <person name="Ma J."/>
        </authorList>
    </citation>
    <scope>NUCLEOTIDE SEQUENCE [LARGE SCALE GENOMIC DNA]</scope>
    <source>
        <strain evidence="4">CCUG 54527</strain>
    </source>
</reference>
<evidence type="ECO:0000313" key="4">
    <source>
        <dbReference type="Proteomes" id="UP001596170"/>
    </source>
</evidence>
<evidence type="ECO:0000313" key="3">
    <source>
        <dbReference type="EMBL" id="MFC6040811.1"/>
    </source>
</evidence>
<dbReference type="RefSeq" id="WP_377735377.1">
    <property type="nucleotide sequence ID" value="NZ_JBHSRI010000025.1"/>
</dbReference>
<dbReference type="Proteomes" id="UP001596170">
    <property type="component" value="Unassembled WGS sequence"/>
</dbReference>
<dbReference type="EMBL" id="JBHSRI010000025">
    <property type="protein sequence ID" value="MFC6040811.1"/>
    <property type="molecule type" value="Genomic_DNA"/>
</dbReference>
<organism evidence="3 4">
    <name type="scientific">Paenisporosarcina macmurdoensis</name>
    <dbReference type="NCBI Taxonomy" id="212659"/>
    <lineage>
        <taxon>Bacteria</taxon>
        <taxon>Bacillati</taxon>
        <taxon>Bacillota</taxon>
        <taxon>Bacilli</taxon>
        <taxon>Bacillales</taxon>
        <taxon>Caryophanaceae</taxon>
        <taxon>Paenisporosarcina</taxon>
    </lineage>
</organism>
<evidence type="ECO:0000256" key="1">
    <source>
        <dbReference type="SAM" id="MobiDB-lite"/>
    </source>
</evidence>
<protein>
    <recommendedName>
        <fullName evidence="5">Lipoprotein</fullName>
    </recommendedName>
</protein>
<feature type="signal peptide" evidence="2">
    <location>
        <begin position="1"/>
        <end position="21"/>
    </location>
</feature>
<proteinExistence type="predicted"/>
<keyword evidence="2" id="KW-0732">Signal</keyword>
<name>A0ABW1LBF7_9BACL</name>
<sequence>MKKIWMLLSATLLFIALTGCGNREDNDTATNTEKNDEVEQKDDTQAKD</sequence>
<gene>
    <name evidence="3" type="ORF">ACFPYN_15400</name>
</gene>
<dbReference type="PROSITE" id="PS51257">
    <property type="entry name" value="PROKAR_LIPOPROTEIN"/>
    <property type="match status" value="1"/>
</dbReference>
<feature type="region of interest" description="Disordered" evidence="1">
    <location>
        <begin position="21"/>
        <end position="48"/>
    </location>
</feature>
<keyword evidence="4" id="KW-1185">Reference proteome</keyword>
<feature type="chain" id="PRO_5046360666" description="Lipoprotein" evidence="2">
    <location>
        <begin position="22"/>
        <end position="48"/>
    </location>
</feature>
<comment type="caution">
    <text evidence="3">The sequence shown here is derived from an EMBL/GenBank/DDBJ whole genome shotgun (WGS) entry which is preliminary data.</text>
</comment>
<evidence type="ECO:0000256" key="2">
    <source>
        <dbReference type="SAM" id="SignalP"/>
    </source>
</evidence>
<accession>A0ABW1LBF7</accession>
<evidence type="ECO:0008006" key="5">
    <source>
        <dbReference type="Google" id="ProtNLM"/>
    </source>
</evidence>
<feature type="compositionally biased region" description="Basic and acidic residues" evidence="1">
    <location>
        <begin position="33"/>
        <end position="48"/>
    </location>
</feature>